<dbReference type="InterPro" id="IPR009075">
    <property type="entry name" value="AcylCo_DH/oxidase_C"/>
</dbReference>
<dbReference type="Gene3D" id="1.20.140.10">
    <property type="entry name" value="Butyryl-CoA Dehydrogenase, subunit A, domain 3"/>
    <property type="match status" value="1"/>
</dbReference>
<dbReference type="SUPFAM" id="SSF56645">
    <property type="entry name" value="Acyl-CoA dehydrogenase NM domain-like"/>
    <property type="match status" value="1"/>
</dbReference>
<feature type="domain" description="Adaptive response protein AidB N-terminal" evidence="9">
    <location>
        <begin position="60"/>
        <end position="215"/>
    </location>
</feature>
<evidence type="ECO:0000256" key="6">
    <source>
        <dbReference type="SAM" id="MobiDB-lite"/>
    </source>
</evidence>
<dbReference type="InterPro" id="IPR052904">
    <property type="entry name" value="Acyl-CoA_dehydrogenase-like"/>
</dbReference>
<keyword evidence="5" id="KW-0560">Oxidoreductase</keyword>
<comment type="cofactor">
    <cofactor evidence="1 5">
        <name>FAD</name>
        <dbReference type="ChEBI" id="CHEBI:57692"/>
    </cofactor>
</comment>
<dbReference type="PROSITE" id="PS00073">
    <property type="entry name" value="ACYL_COA_DH_2"/>
    <property type="match status" value="1"/>
</dbReference>
<evidence type="ECO:0000256" key="1">
    <source>
        <dbReference type="ARBA" id="ARBA00001974"/>
    </source>
</evidence>
<gene>
    <name evidence="10" type="ORF">GCM10009858_32910</name>
</gene>
<evidence type="ECO:0000256" key="5">
    <source>
        <dbReference type="RuleBase" id="RU362125"/>
    </source>
</evidence>
<protein>
    <submittedName>
        <fullName evidence="10">Acyl-CoA dehydrogenase family protein</fullName>
    </submittedName>
</protein>
<evidence type="ECO:0000313" key="10">
    <source>
        <dbReference type="EMBL" id="GAA2492287.1"/>
    </source>
</evidence>
<dbReference type="InterPro" id="IPR006089">
    <property type="entry name" value="Acyl-CoA_DH_CS"/>
</dbReference>
<evidence type="ECO:0000259" key="7">
    <source>
        <dbReference type="Pfam" id="PF00441"/>
    </source>
</evidence>
<feature type="region of interest" description="Disordered" evidence="6">
    <location>
        <begin position="21"/>
        <end position="54"/>
    </location>
</feature>
<name>A0ABN3LYV2_9MICO</name>
<feature type="domain" description="Acyl-CoA oxidase/dehydrogenase middle" evidence="8">
    <location>
        <begin position="231"/>
        <end position="328"/>
    </location>
</feature>
<dbReference type="Pfam" id="PF00441">
    <property type="entry name" value="Acyl-CoA_dh_1"/>
    <property type="match status" value="1"/>
</dbReference>
<evidence type="ECO:0000313" key="11">
    <source>
        <dbReference type="Proteomes" id="UP001500730"/>
    </source>
</evidence>
<dbReference type="PANTHER" id="PTHR42707:SF3">
    <property type="entry name" value="ACYL-COA DEHYDROGENASE AIDB-RELATED"/>
    <property type="match status" value="1"/>
</dbReference>
<dbReference type="Proteomes" id="UP001500730">
    <property type="component" value="Unassembled WGS sequence"/>
</dbReference>
<organism evidence="10 11">
    <name type="scientific">Terrabacter carboxydivorans</name>
    <dbReference type="NCBI Taxonomy" id="619730"/>
    <lineage>
        <taxon>Bacteria</taxon>
        <taxon>Bacillati</taxon>
        <taxon>Actinomycetota</taxon>
        <taxon>Actinomycetes</taxon>
        <taxon>Micrococcales</taxon>
        <taxon>Intrasporangiaceae</taxon>
        <taxon>Terrabacter</taxon>
    </lineage>
</organism>
<reference evidence="10 11" key="1">
    <citation type="journal article" date="2019" name="Int. J. Syst. Evol. Microbiol.">
        <title>The Global Catalogue of Microorganisms (GCM) 10K type strain sequencing project: providing services to taxonomists for standard genome sequencing and annotation.</title>
        <authorList>
            <consortium name="The Broad Institute Genomics Platform"/>
            <consortium name="The Broad Institute Genome Sequencing Center for Infectious Disease"/>
            <person name="Wu L."/>
            <person name="Ma J."/>
        </authorList>
    </citation>
    <scope>NUCLEOTIDE SEQUENCE [LARGE SCALE GENOMIC DNA]</scope>
    <source>
        <strain evidence="10 11">JCM 16259</strain>
    </source>
</reference>
<evidence type="ECO:0000256" key="4">
    <source>
        <dbReference type="ARBA" id="ARBA00022827"/>
    </source>
</evidence>
<sequence>MPHGTRSSTARTLVRTLIASEANRRPGRTVTGDVRDTRPPGGRHPAPPRLDGVNTHEVTNQVPPFLGQHFLTDDAPLRESVERWAGPDALADLAPLGALAGTEEAQEHGRLADANVPLLRTYDARGNRVDEVEFHPSWHWLMTQAVGAGLTAEPWTAPAGTGAHVRRAAGFVLWSRVEAGHGCPVSMTYAAGSALRHDRTLGDRWLPALASRQYDFGIRPVAQKAGAISGMGMTEKQGGSDVRANTTRATPTPGGPLPGETYRLTGHKWFCSAPMSDVFLVLAQAPGGLTCFVVPRALDDGTRNAFALQRLKDKLGNHSNASSEVELDGTWGSRLGDEGRGVRTIIDMVGATRLDCILGSTATMRDAVSRALHHARHRTAFGALLVDQPLMRNVLADLALESEAATLLGLRLAHAVDTGETELARLGVALGKFWVCKRTAPMVAEALECLGGNGYVEENGLARLYREAPLNSIWEGSGNVNALDVIRAVTREPTTLEALTKELHQVRGRSAELDAHVDSALAQARSLDPASPAAAFGARSVVEALAVALQGALLVQHSPGPVADAFVASRIGGRRGHTFGSLDVDLAGATSSIIERAG</sequence>
<evidence type="ECO:0000259" key="9">
    <source>
        <dbReference type="Pfam" id="PF18158"/>
    </source>
</evidence>
<evidence type="ECO:0000259" key="8">
    <source>
        <dbReference type="Pfam" id="PF02770"/>
    </source>
</evidence>
<dbReference type="PANTHER" id="PTHR42707">
    <property type="entry name" value="ACYL-COA DEHYDROGENASE"/>
    <property type="match status" value="1"/>
</dbReference>
<dbReference type="InterPro" id="IPR036250">
    <property type="entry name" value="AcylCo_DH-like_C"/>
</dbReference>
<dbReference type="Pfam" id="PF02770">
    <property type="entry name" value="Acyl-CoA_dh_M"/>
    <property type="match status" value="1"/>
</dbReference>
<accession>A0ABN3LYV2</accession>
<feature type="region of interest" description="Disordered" evidence="6">
    <location>
        <begin position="231"/>
        <end position="258"/>
    </location>
</feature>
<dbReference type="Gene3D" id="2.40.110.20">
    <property type="match status" value="1"/>
</dbReference>
<dbReference type="InterPro" id="IPR006091">
    <property type="entry name" value="Acyl-CoA_Oxase/DH_mid-dom"/>
</dbReference>
<dbReference type="Pfam" id="PF18158">
    <property type="entry name" value="AidB_N"/>
    <property type="match status" value="1"/>
</dbReference>
<keyword evidence="4 5" id="KW-0274">FAD</keyword>
<keyword evidence="11" id="KW-1185">Reference proteome</keyword>
<evidence type="ECO:0000256" key="3">
    <source>
        <dbReference type="ARBA" id="ARBA00022630"/>
    </source>
</evidence>
<proteinExistence type="inferred from homology"/>
<keyword evidence="3 5" id="KW-0285">Flavoprotein</keyword>
<dbReference type="EMBL" id="BAAARE010000014">
    <property type="protein sequence ID" value="GAA2492287.1"/>
    <property type="molecule type" value="Genomic_DNA"/>
</dbReference>
<evidence type="ECO:0000256" key="2">
    <source>
        <dbReference type="ARBA" id="ARBA00009347"/>
    </source>
</evidence>
<feature type="domain" description="Acyl-CoA dehydrogenase/oxidase C-terminal" evidence="7">
    <location>
        <begin position="339"/>
        <end position="489"/>
    </location>
</feature>
<dbReference type="SUPFAM" id="SSF47203">
    <property type="entry name" value="Acyl-CoA dehydrogenase C-terminal domain-like"/>
    <property type="match status" value="1"/>
</dbReference>
<dbReference type="InterPro" id="IPR041504">
    <property type="entry name" value="AidB_N"/>
</dbReference>
<comment type="similarity">
    <text evidence="2 5">Belongs to the acyl-CoA dehydrogenase family.</text>
</comment>
<dbReference type="Gene3D" id="6.10.250.600">
    <property type="match status" value="1"/>
</dbReference>
<comment type="caution">
    <text evidence="10">The sequence shown here is derived from an EMBL/GenBank/DDBJ whole genome shotgun (WGS) entry which is preliminary data.</text>
</comment>
<dbReference type="InterPro" id="IPR009100">
    <property type="entry name" value="AcylCoA_DH/oxidase_NM_dom_sf"/>
</dbReference>